<feature type="compositionally biased region" description="Gly residues" evidence="1">
    <location>
        <begin position="136"/>
        <end position="146"/>
    </location>
</feature>
<dbReference type="InterPro" id="IPR046672">
    <property type="entry name" value="DUF6542"/>
</dbReference>
<organism evidence="4 5">
    <name type="scientific">Streptomyces coryli</name>
    <dbReference type="NCBI Taxonomy" id="1128680"/>
    <lineage>
        <taxon>Bacteria</taxon>
        <taxon>Bacillati</taxon>
        <taxon>Actinomycetota</taxon>
        <taxon>Actinomycetes</taxon>
        <taxon>Kitasatosporales</taxon>
        <taxon>Streptomycetaceae</taxon>
        <taxon>Streptomyces</taxon>
    </lineage>
</organism>
<accession>A0A6G4U8T9</accession>
<feature type="transmembrane region" description="Helical" evidence="2">
    <location>
        <begin position="82"/>
        <end position="104"/>
    </location>
</feature>
<dbReference type="AlphaFoldDB" id="A0A6G4U8T9"/>
<keyword evidence="5" id="KW-1185">Reference proteome</keyword>
<protein>
    <recommendedName>
        <fullName evidence="3">DUF6542 domain-containing protein</fullName>
    </recommendedName>
</protein>
<evidence type="ECO:0000259" key="3">
    <source>
        <dbReference type="Pfam" id="PF20177"/>
    </source>
</evidence>
<reference evidence="4 5" key="1">
    <citation type="submission" date="2020-02" db="EMBL/GenBank/DDBJ databases">
        <title>Whole-genome analyses of novel actinobacteria.</title>
        <authorList>
            <person name="Sahin N."/>
        </authorList>
    </citation>
    <scope>NUCLEOTIDE SEQUENCE [LARGE SCALE GENOMIC DNA]</scope>
    <source>
        <strain evidence="4 5">A7024</strain>
    </source>
</reference>
<name>A0A6G4U8T9_9ACTN</name>
<dbReference type="Pfam" id="PF20177">
    <property type="entry name" value="DUF6542"/>
    <property type="match status" value="1"/>
</dbReference>
<keyword evidence="2" id="KW-0472">Membrane</keyword>
<evidence type="ECO:0000256" key="2">
    <source>
        <dbReference type="SAM" id="Phobius"/>
    </source>
</evidence>
<feature type="domain" description="DUF6542" evidence="3">
    <location>
        <begin position="2"/>
        <end position="101"/>
    </location>
</feature>
<keyword evidence="2" id="KW-1133">Transmembrane helix</keyword>
<evidence type="ECO:0000313" key="5">
    <source>
        <dbReference type="Proteomes" id="UP000481583"/>
    </source>
</evidence>
<evidence type="ECO:0000313" key="4">
    <source>
        <dbReference type="EMBL" id="NGN68116.1"/>
    </source>
</evidence>
<sequence length="146" mass="15380">MLLTGLLVQWSGERMPVFYGCVFLLVTGAAAVWVRPADLVTAPVAAPIAFAAGLLAAQGSGAGGIVDRVMAIGTDLALQAPWLYAGTIASVAVVFVRWLALLAVRQARRRQRRDRPETATPPKSRRSPSPRPPRAGRGGAPSGGRR</sequence>
<dbReference type="Proteomes" id="UP000481583">
    <property type="component" value="Unassembled WGS sequence"/>
</dbReference>
<proteinExistence type="predicted"/>
<feature type="transmembrane region" description="Helical" evidence="2">
    <location>
        <begin position="16"/>
        <end position="34"/>
    </location>
</feature>
<gene>
    <name evidence="4" type="ORF">G5C51_29975</name>
</gene>
<comment type="caution">
    <text evidence="4">The sequence shown here is derived from an EMBL/GenBank/DDBJ whole genome shotgun (WGS) entry which is preliminary data.</text>
</comment>
<keyword evidence="2" id="KW-0812">Transmembrane</keyword>
<feature type="region of interest" description="Disordered" evidence="1">
    <location>
        <begin position="106"/>
        <end position="146"/>
    </location>
</feature>
<feature type="transmembrane region" description="Helical" evidence="2">
    <location>
        <begin position="41"/>
        <end position="62"/>
    </location>
</feature>
<dbReference type="EMBL" id="JAAKZV010000183">
    <property type="protein sequence ID" value="NGN68116.1"/>
    <property type="molecule type" value="Genomic_DNA"/>
</dbReference>
<evidence type="ECO:0000256" key="1">
    <source>
        <dbReference type="SAM" id="MobiDB-lite"/>
    </source>
</evidence>